<reference evidence="5 6" key="1">
    <citation type="submission" date="2018-10" db="EMBL/GenBank/DDBJ databases">
        <title>Sequencing the genomes of 1000 actinobacteria strains.</title>
        <authorList>
            <person name="Klenk H.-P."/>
        </authorList>
    </citation>
    <scope>NUCLEOTIDE SEQUENCE [LARGE SCALE GENOMIC DNA]</scope>
    <source>
        <strain evidence="5 6">DSM 44267</strain>
    </source>
</reference>
<proteinExistence type="inferred from homology"/>
<dbReference type="RefSeq" id="WP_121030626.1">
    <property type="nucleotide sequence ID" value="NZ_RBXT01000001.1"/>
</dbReference>
<dbReference type="HAMAP" id="MF_00984">
    <property type="entry name" value="SSB"/>
    <property type="match status" value="1"/>
</dbReference>
<dbReference type="EMBL" id="RBXT01000001">
    <property type="protein sequence ID" value="RKT77013.1"/>
    <property type="molecule type" value="Genomic_DNA"/>
</dbReference>
<dbReference type="NCBIfam" id="TIGR00621">
    <property type="entry name" value="ssb"/>
    <property type="match status" value="1"/>
</dbReference>
<comment type="subunit">
    <text evidence="2">Homotetramer.</text>
</comment>
<evidence type="ECO:0000256" key="3">
    <source>
        <dbReference type="RuleBase" id="RU000524"/>
    </source>
</evidence>
<dbReference type="InterPro" id="IPR012340">
    <property type="entry name" value="NA-bd_OB-fold"/>
</dbReference>
<evidence type="ECO:0000256" key="1">
    <source>
        <dbReference type="ARBA" id="ARBA00023125"/>
    </source>
</evidence>
<evidence type="ECO:0000313" key="5">
    <source>
        <dbReference type="EMBL" id="RKT77013.1"/>
    </source>
</evidence>
<feature type="region of interest" description="Disordered" evidence="4">
    <location>
        <begin position="151"/>
        <end position="198"/>
    </location>
</feature>
<dbReference type="SUPFAM" id="SSF50249">
    <property type="entry name" value="Nucleic acid-binding proteins"/>
    <property type="match status" value="1"/>
</dbReference>
<dbReference type="PROSITE" id="PS50935">
    <property type="entry name" value="SSB"/>
    <property type="match status" value="1"/>
</dbReference>
<dbReference type="GO" id="GO:0009295">
    <property type="term" value="C:nucleoid"/>
    <property type="evidence" value="ECO:0007669"/>
    <property type="project" value="TreeGrafter"/>
</dbReference>
<dbReference type="Pfam" id="PF00436">
    <property type="entry name" value="SSB"/>
    <property type="match status" value="1"/>
</dbReference>
<keyword evidence="1 2" id="KW-0238">DNA-binding</keyword>
<dbReference type="AlphaFoldDB" id="A0A495XWZ9"/>
<evidence type="ECO:0000313" key="6">
    <source>
        <dbReference type="Proteomes" id="UP000278440"/>
    </source>
</evidence>
<protein>
    <recommendedName>
        <fullName evidence="2 3">Single-stranded DNA-binding protein</fullName>
        <shortName evidence="2">SSB</shortName>
    </recommendedName>
</protein>
<dbReference type="OrthoDB" id="4427276at2"/>
<dbReference type="PANTHER" id="PTHR10302:SF27">
    <property type="entry name" value="SINGLE-STRANDED DNA-BINDING PROTEIN"/>
    <property type="match status" value="1"/>
</dbReference>
<evidence type="ECO:0000256" key="4">
    <source>
        <dbReference type="SAM" id="MobiDB-lite"/>
    </source>
</evidence>
<comment type="caution">
    <text evidence="5">The sequence shown here is derived from an EMBL/GenBank/DDBJ whole genome shotgun (WGS) entry which is preliminary data.</text>
</comment>
<sequence length="198" mass="21591">MNEIRVTVHGNVVAEPVERTTRTGGVFTTFRIASTPRRRTIDGRFVDGDTSYFGVIAFNALGANVTVSLQKGQPVIVEGRLSTREWQAADGTTRQSIEVDADHVGHDLGWGRAQFSRLSRAAALGHDRMVEPEVAEAMTNLAECRPANVDADGVVHDEPRPAPDDDSTSEPDHPADRVADRVPDDAETDDYEVLQRSA</sequence>
<feature type="compositionally biased region" description="Basic and acidic residues" evidence="4">
    <location>
        <begin position="153"/>
        <end position="163"/>
    </location>
</feature>
<dbReference type="InterPro" id="IPR011344">
    <property type="entry name" value="ssDNA-bd"/>
</dbReference>
<dbReference type="PANTHER" id="PTHR10302">
    <property type="entry name" value="SINGLE-STRANDED DNA-BINDING PROTEIN"/>
    <property type="match status" value="1"/>
</dbReference>
<feature type="compositionally biased region" description="Basic and acidic residues" evidence="4">
    <location>
        <begin position="170"/>
        <end position="184"/>
    </location>
</feature>
<dbReference type="Gene3D" id="2.40.50.140">
    <property type="entry name" value="Nucleic acid-binding proteins"/>
    <property type="match status" value="1"/>
</dbReference>
<organism evidence="5 6">
    <name type="scientific">Terracoccus luteus</name>
    <dbReference type="NCBI Taxonomy" id="53356"/>
    <lineage>
        <taxon>Bacteria</taxon>
        <taxon>Bacillati</taxon>
        <taxon>Actinomycetota</taxon>
        <taxon>Actinomycetes</taxon>
        <taxon>Micrococcales</taxon>
        <taxon>Intrasporangiaceae</taxon>
        <taxon>Terracoccus</taxon>
    </lineage>
</organism>
<comment type="caution">
    <text evidence="2">Lacks conserved residue(s) required for the propagation of feature annotation.</text>
</comment>
<evidence type="ECO:0000256" key="2">
    <source>
        <dbReference type="HAMAP-Rule" id="MF_00984"/>
    </source>
</evidence>
<dbReference type="InterPro" id="IPR000424">
    <property type="entry name" value="Primosome_PriB/ssb"/>
</dbReference>
<dbReference type="GO" id="GO:0003697">
    <property type="term" value="F:single-stranded DNA binding"/>
    <property type="evidence" value="ECO:0007669"/>
    <property type="project" value="UniProtKB-UniRule"/>
</dbReference>
<name>A0A495XWZ9_9MICO</name>
<dbReference type="CDD" id="cd04496">
    <property type="entry name" value="SSB_OBF"/>
    <property type="match status" value="1"/>
</dbReference>
<dbReference type="GO" id="GO:0006260">
    <property type="term" value="P:DNA replication"/>
    <property type="evidence" value="ECO:0007669"/>
    <property type="project" value="InterPro"/>
</dbReference>
<keyword evidence="6" id="KW-1185">Reference proteome</keyword>
<dbReference type="Proteomes" id="UP000278440">
    <property type="component" value="Unassembled WGS sequence"/>
</dbReference>
<gene>
    <name evidence="5" type="ORF">DFJ68_0424</name>
</gene>
<accession>A0A495XWZ9</accession>